<dbReference type="EMBL" id="MVCE01000003">
    <property type="protein sequence ID" value="PGF33757.1"/>
    <property type="molecule type" value="Genomic_DNA"/>
</dbReference>
<dbReference type="Pfam" id="PF00701">
    <property type="entry name" value="DHDPS"/>
    <property type="match status" value="1"/>
</dbReference>
<dbReference type="GeneID" id="92857948"/>
<dbReference type="PANTHER" id="PTHR42849:SF1">
    <property type="entry name" value="N-ACETYLNEURAMINATE LYASE"/>
    <property type="match status" value="1"/>
</dbReference>
<accession>A0A8B2VGQ3</accession>
<dbReference type="SUPFAM" id="SSF51569">
    <property type="entry name" value="Aldolase"/>
    <property type="match status" value="1"/>
</dbReference>
<dbReference type="SMART" id="SM01130">
    <property type="entry name" value="DHDPS"/>
    <property type="match status" value="1"/>
</dbReference>
<dbReference type="Gene3D" id="3.20.20.70">
    <property type="entry name" value="Aldolase class I"/>
    <property type="match status" value="1"/>
</dbReference>
<gene>
    <name evidence="3" type="ORF">B1B09_07465</name>
</gene>
<dbReference type="InterPro" id="IPR013785">
    <property type="entry name" value="Aldolase_TIM"/>
</dbReference>
<name>A0A8B2VGQ3_CUTAC</name>
<comment type="caution">
    <text evidence="3">The sequence shown here is derived from an EMBL/GenBank/DDBJ whole genome shotgun (WGS) entry which is preliminary data.</text>
</comment>
<reference evidence="3 4" key="1">
    <citation type="submission" date="2017-02" db="EMBL/GenBank/DDBJ databases">
        <title>Prevalence of linear plasmids in Cutibacterium acnes isolates obtained from cancerous prostatic tissue.</title>
        <authorList>
            <person name="Davidsson S."/>
            <person name="Bruggemann H."/>
        </authorList>
    </citation>
    <scope>NUCLEOTIDE SEQUENCE [LARGE SCALE GENOMIC DNA]</scope>
    <source>
        <strain evidence="3 4">11-78</strain>
    </source>
</reference>
<dbReference type="PRINTS" id="PR00146">
    <property type="entry name" value="DHPICSNTHASE"/>
</dbReference>
<dbReference type="PANTHER" id="PTHR42849">
    <property type="entry name" value="N-ACETYLNEURAMINATE LYASE"/>
    <property type="match status" value="1"/>
</dbReference>
<comment type="similarity">
    <text evidence="2">Belongs to the DapA family.</text>
</comment>
<proteinExistence type="inferred from homology"/>
<dbReference type="InterPro" id="IPR002220">
    <property type="entry name" value="DapA-like"/>
</dbReference>
<keyword evidence="1 2" id="KW-0456">Lyase</keyword>
<dbReference type="GO" id="GO:0019262">
    <property type="term" value="P:N-acetylneuraminate catabolic process"/>
    <property type="evidence" value="ECO:0007669"/>
    <property type="project" value="TreeGrafter"/>
</dbReference>
<dbReference type="AlphaFoldDB" id="A0A8B2VGQ3"/>
<evidence type="ECO:0000313" key="4">
    <source>
        <dbReference type="Proteomes" id="UP000226191"/>
    </source>
</evidence>
<organism evidence="3 4">
    <name type="scientific">Cutibacterium acnes</name>
    <name type="common">Propionibacterium acnes</name>
    <dbReference type="NCBI Taxonomy" id="1747"/>
    <lineage>
        <taxon>Bacteria</taxon>
        <taxon>Bacillati</taxon>
        <taxon>Actinomycetota</taxon>
        <taxon>Actinomycetes</taxon>
        <taxon>Propionibacteriales</taxon>
        <taxon>Propionibacteriaceae</taxon>
        <taxon>Cutibacterium</taxon>
    </lineage>
</organism>
<protein>
    <submittedName>
        <fullName evidence="3">Dihydrodipicolinate synthase family protein</fullName>
    </submittedName>
</protein>
<sequence>MTPINDTTSTNNTKDNTMTTKFHGVIPPVVTPLTPNGDLDVASYEKLINRLIGQGVDGLFVLGSTSEVAFFDDEMRGRVLSEAKRIIDGRVPLLAGVIDTETLRVIRHIGQAEEIGVDAVVATAPFYAITGPTEIENHFRALHEATDLPLFVYDIPVCVHVKVPVDLMMKLGREGVIAGCKDSSADDVSFRRLALANRAAGSPLSLFTGHEVVVDGAFMSGTDGVVPGLANVDATSYVAMYKAYREGDWETVRIEQDKAAELMEIAFAPQGVVGPAAGVGAFKTAMQLLGIIETNTMSVPLPTLTGDNVERVAEVLRRVGQLA</sequence>
<dbReference type="OrthoDB" id="3175637at2"/>
<dbReference type="RefSeq" id="WP_002516222.1">
    <property type="nucleotide sequence ID" value="NZ_AP022844.1"/>
</dbReference>
<dbReference type="GO" id="GO:0005829">
    <property type="term" value="C:cytosol"/>
    <property type="evidence" value="ECO:0007669"/>
    <property type="project" value="TreeGrafter"/>
</dbReference>
<evidence type="ECO:0000313" key="3">
    <source>
        <dbReference type="EMBL" id="PGF33757.1"/>
    </source>
</evidence>
<dbReference type="PIRSF" id="PIRSF001365">
    <property type="entry name" value="DHDPS"/>
    <property type="match status" value="1"/>
</dbReference>
<dbReference type="Proteomes" id="UP000226191">
    <property type="component" value="Unassembled WGS sequence"/>
</dbReference>
<evidence type="ECO:0000256" key="1">
    <source>
        <dbReference type="ARBA" id="ARBA00023239"/>
    </source>
</evidence>
<evidence type="ECO:0000256" key="2">
    <source>
        <dbReference type="PIRNR" id="PIRNR001365"/>
    </source>
</evidence>
<dbReference type="CDD" id="cd00408">
    <property type="entry name" value="DHDPS-like"/>
    <property type="match status" value="1"/>
</dbReference>
<dbReference type="GO" id="GO:0008747">
    <property type="term" value="F:N-acetylneuraminate lyase activity"/>
    <property type="evidence" value="ECO:0007669"/>
    <property type="project" value="TreeGrafter"/>
</dbReference>